<reference evidence="1 2" key="1">
    <citation type="submission" date="2018-06" db="EMBL/GenBank/DDBJ databases">
        <title>Comparative genomics reveals the genomic features of Rhizophagus irregularis, R. cerebriforme, R. diaphanum and Gigaspora rosea, and their symbiotic lifestyle signature.</title>
        <authorList>
            <person name="Morin E."/>
            <person name="San Clemente H."/>
            <person name="Chen E.C.H."/>
            <person name="De La Providencia I."/>
            <person name="Hainaut M."/>
            <person name="Kuo A."/>
            <person name="Kohler A."/>
            <person name="Murat C."/>
            <person name="Tang N."/>
            <person name="Roy S."/>
            <person name="Loubradou J."/>
            <person name="Henrissat B."/>
            <person name="Grigoriev I.V."/>
            <person name="Corradi N."/>
            <person name="Roux C."/>
            <person name="Martin F.M."/>
        </authorList>
    </citation>
    <scope>NUCLEOTIDE SEQUENCE [LARGE SCALE GENOMIC DNA]</scope>
    <source>
        <strain evidence="1 2">DAOM 194757</strain>
    </source>
</reference>
<evidence type="ECO:0000313" key="1">
    <source>
        <dbReference type="EMBL" id="RIB01415.1"/>
    </source>
</evidence>
<sequence>MKKDPKECPSAEEHCQMFKNWQDKPILEKSSNYNNDDISIDIAEILCKYNKNNKNNSSTNSTNEIVTIEILRKHSKNDKISELYDKFGSKSRDEKYHCGL</sequence>
<name>A0A397TTF5_9GLOM</name>
<comment type="caution">
    <text evidence="1">The sequence shown here is derived from an EMBL/GenBank/DDBJ whole genome shotgun (WGS) entry which is preliminary data.</text>
</comment>
<proteinExistence type="predicted"/>
<gene>
    <name evidence="1" type="ORF">C2G38_2230927</name>
</gene>
<dbReference type="Proteomes" id="UP000266673">
    <property type="component" value="Unassembled WGS sequence"/>
</dbReference>
<evidence type="ECO:0000313" key="2">
    <source>
        <dbReference type="Proteomes" id="UP000266673"/>
    </source>
</evidence>
<organism evidence="1 2">
    <name type="scientific">Gigaspora rosea</name>
    <dbReference type="NCBI Taxonomy" id="44941"/>
    <lineage>
        <taxon>Eukaryota</taxon>
        <taxon>Fungi</taxon>
        <taxon>Fungi incertae sedis</taxon>
        <taxon>Mucoromycota</taxon>
        <taxon>Glomeromycotina</taxon>
        <taxon>Glomeromycetes</taxon>
        <taxon>Diversisporales</taxon>
        <taxon>Gigasporaceae</taxon>
        <taxon>Gigaspora</taxon>
    </lineage>
</organism>
<keyword evidence="2" id="KW-1185">Reference proteome</keyword>
<dbReference type="EMBL" id="QKWP01003141">
    <property type="protein sequence ID" value="RIB01415.1"/>
    <property type="molecule type" value="Genomic_DNA"/>
</dbReference>
<accession>A0A397TTF5</accession>
<protein>
    <submittedName>
        <fullName evidence="1">Uncharacterized protein</fullName>
    </submittedName>
</protein>
<dbReference type="AlphaFoldDB" id="A0A397TTF5"/>